<proteinExistence type="predicted"/>
<evidence type="ECO:0000259" key="1">
    <source>
        <dbReference type="Pfam" id="PF02221"/>
    </source>
</evidence>
<dbReference type="EMBL" id="KV901986">
    <property type="protein sequence ID" value="OON15772.1"/>
    <property type="molecule type" value="Genomic_DNA"/>
</dbReference>
<keyword evidence="3" id="KW-1185">Reference proteome</keyword>
<sequence>VVGSIGRAEVYGVVGGVAVPFAVDVSQICGNVEPTCPLQPGRWHSYTRSIDIAPTHSQVDFAFRWVLMDAVRQPFVCVEVPVQIV</sequence>
<feature type="domain" description="MD-2-related lipid-recognition" evidence="1">
    <location>
        <begin position="7"/>
        <end position="84"/>
    </location>
</feature>
<accession>A0A1S8WMR7</accession>
<dbReference type="AlphaFoldDB" id="A0A1S8WMR7"/>
<reference evidence="2 3" key="1">
    <citation type="submission" date="2015-03" db="EMBL/GenBank/DDBJ databases">
        <title>Draft genome of the nematode, Opisthorchis viverrini.</title>
        <authorList>
            <person name="Mitreva M."/>
        </authorList>
    </citation>
    <scope>NUCLEOTIDE SEQUENCE [LARGE SCALE GENOMIC DNA]</scope>
    <source>
        <strain evidence="2">Khon Kaen</strain>
    </source>
</reference>
<dbReference type="SUPFAM" id="SSF81296">
    <property type="entry name" value="E set domains"/>
    <property type="match status" value="1"/>
</dbReference>
<evidence type="ECO:0000313" key="3">
    <source>
        <dbReference type="Proteomes" id="UP000243686"/>
    </source>
</evidence>
<organism evidence="2 3">
    <name type="scientific">Opisthorchis viverrini</name>
    <name type="common">Southeast Asian liver fluke</name>
    <dbReference type="NCBI Taxonomy" id="6198"/>
    <lineage>
        <taxon>Eukaryota</taxon>
        <taxon>Metazoa</taxon>
        <taxon>Spiralia</taxon>
        <taxon>Lophotrochozoa</taxon>
        <taxon>Platyhelminthes</taxon>
        <taxon>Trematoda</taxon>
        <taxon>Digenea</taxon>
        <taxon>Opisthorchiida</taxon>
        <taxon>Opisthorchiata</taxon>
        <taxon>Opisthorchiidae</taxon>
        <taxon>Opisthorchis</taxon>
    </lineage>
</organism>
<protein>
    <recommendedName>
        <fullName evidence="1">MD-2-related lipid-recognition domain-containing protein</fullName>
    </recommendedName>
</protein>
<dbReference type="Gene3D" id="2.60.40.770">
    <property type="match status" value="1"/>
</dbReference>
<feature type="non-terminal residue" evidence="2">
    <location>
        <position position="85"/>
    </location>
</feature>
<evidence type="ECO:0000313" key="2">
    <source>
        <dbReference type="EMBL" id="OON15772.1"/>
    </source>
</evidence>
<dbReference type="Pfam" id="PF02221">
    <property type="entry name" value="E1_DerP2_DerF2"/>
    <property type="match status" value="1"/>
</dbReference>
<dbReference type="InterPro" id="IPR003172">
    <property type="entry name" value="ML_dom"/>
</dbReference>
<feature type="non-terminal residue" evidence="2">
    <location>
        <position position="1"/>
    </location>
</feature>
<name>A0A1S8WMR7_OPIVI</name>
<dbReference type="InterPro" id="IPR014756">
    <property type="entry name" value="Ig_E-set"/>
</dbReference>
<dbReference type="Proteomes" id="UP000243686">
    <property type="component" value="Unassembled WGS sequence"/>
</dbReference>
<gene>
    <name evidence="2" type="ORF">X801_08421</name>
</gene>